<dbReference type="PROSITE" id="PS50005">
    <property type="entry name" value="TPR"/>
    <property type="match status" value="1"/>
</dbReference>
<dbReference type="CDD" id="cd07302">
    <property type="entry name" value="CHD"/>
    <property type="match status" value="1"/>
</dbReference>
<feature type="domain" description="Guanylate cyclase" evidence="2">
    <location>
        <begin position="12"/>
        <end position="127"/>
    </location>
</feature>
<evidence type="ECO:0000259" key="2">
    <source>
        <dbReference type="PROSITE" id="PS50125"/>
    </source>
</evidence>
<dbReference type="Gene3D" id="3.40.50.10610">
    <property type="entry name" value="ABC-type transport auxiliary lipoprotein component"/>
    <property type="match status" value="1"/>
</dbReference>
<dbReference type="GO" id="GO:0035556">
    <property type="term" value="P:intracellular signal transduction"/>
    <property type="evidence" value="ECO:0007669"/>
    <property type="project" value="InterPro"/>
</dbReference>
<sequence>MASERIERRLTAILAADIAGYSRLVEADEEGTLSQWKALWGTVIEPKIKEHRGRIVRVIGDGILAEFASVIDALRCAVEVQRSMAEHNAKAPQDKRIEFRVGINFGELIIEDGDFWGDGVNIVARLEALAHPGGICVSGRVQEDTQGKLEIAFDDMGEQHLKNIARPVRVYRVRFDEVTKSTPALPLPSKPSISVLPFQNMSGDPSEDYFADGVVEEITTALSRIRWLFVIARNSSFTYKGRMVDVKQVGRELGVRYALEGSVRKEANRVRVTAQLIDAVTGHHVWAERYDRELAGIFALQDEITERVVAAVEPQLYAAEGIRAKRKQPESLDAWECVMRALSCVNSRSQNDYAMARELLERAIELDPAYAQAHALFAYVMGLEVLYGWKSEEIALARALEAAQKAVVLDSEDAWAHFALGFVYCMIQRAQEAVFEQEKALALNPNFALAYTYQGAALA</sequence>
<comment type="caution">
    <text evidence="3">The sequence shown here is derived from an EMBL/GenBank/DDBJ whole genome shotgun (WGS) entry which is preliminary data.</text>
</comment>
<dbReference type="SUPFAM" id="SSF55073">
    <property type="entry name" value="Nucleotide cyclase"/>
    <property type="match status" value="1"/>
</dbReference>
<protein>
    <submittedName>
        <fullName evidence="3">Adenylate/guanylate cyclase domain-containing protein</fullName>
    </submittedName>
</protein>
<keyword evidence="1" id="KW-0802">TPR repeat</keyword>
<evidence type="ECO:0000313" key="4">
    <source>
        <dbReference type="Proteomes" id="UP000567293"/>
    </source>
</evidence>
<proteinExistence type="predicted"/>
<name>A0A7V8NMV7_9BACT</name>
<dbReference type="AlphaFoldDB" id="A0A7V8NMV7"/>
<dbReference type="EMBL" id="JACDQQ010000446">
    <property type="protein sequence ID" value="MBA0084262.1"/>
    <property type="molecule type" value="Genomic_DNA"/>
</dbReference>
<dbReference type="InterPro" id="IPR011990">
    <property type="entry name" value="TPR-like_helical_dom_sf"/>
</dbReference>
<dbReference type="PANTHER" id="PTHR43081:SF19">
    <property type="entry name" value="PH-SENSITIVE ADENYLATE CYCLASE RV1264"/>
    <property type="match status" value="1"/>
</dbReference>
<organism evidence="3 4">
    <name type="scientific">Candidatus Acidiferrum panamense</name>
    <dbReference type="NCBI Taxonomy" id="2741543"/>
    <lineage>
        <taxon>Bacteria</taxon>
        <taxon>Pseudomonadati</taxon>
        <taxon>Acidobacteriota</taxon>
        <taxon>Terriglobia</taxon>
        <taxon>Candidatus Acidiferrales</taxon>
        <taxon>Candidatus Acidiferrum</taxon>
    </lineage>
</organism>
<dbReference type="InterPro" id="IPR019734">
    <property type="entry name" value="TPR_rpt"/>
</dbReference>
<reference evidence="3" key="1">
    <citation type="submission" date="2020-06" db="EMBL/GenBank/DDBJ databases">
        <title>Legume-microbial interactions unlock mineral nutrients during tropical forest succession.</title>
        <authorList>
            <person name="Epihov D.Z."/>
        </authorList>
    </citation>
    <scope>NUCLEOTIDE SEQUENCE [LARGE SCALE GENOMIC DNA]</scope>
    <source>
        <strain evidence="3">Pan2503</strain>
    </source>
</reference>
<dbReference type="InterPro" id="IPR029787">
    <property type="entry name" value="Nucleotide_cyclase"/>
</dbReference>
<evidence type="ECO:0000313" key="3">
    <source>
        <dbReference type="EMBL" id="MBA0084262.1"/>
    </source>
</evidence>
<dbReference type="PANTHER" id="PTHR43081">
    <property type="entry name" value="ADENYLATE CYCLASE, TERMINAL-DIFFERENTIATION SPECIFIC-RELATED"/>
    <property type="match status" value="1"/>
</dbReference>
<dbReference type="GO" id="GO:0004016">
    <property type="term" value="F:adenylate cyclase activity"/>
    <property type="evidence" value="ECO:0007669"/>
    <property type="project" value="UniProtKB-ARBA"/>
</dbReference>
<dbReference type="SUPFAM" id="SSF81901">
    <property type="entry name" value="HCP-like"/>
    <property type="match status" value="1"/>
</dbReference>
<dbReference type="PROSITE" id="PS50125">
    <property type="entry name" value="GUANYLATE_CYCLASE_2"/>
    <property type="match status" value="1"/>
</dbReference>
<keyword evidence="4" id="KW-1185">Reference proteome</keyword>
<gene>
    <name evidence="3" type="ORF">HRJ53_04635</name>
</gene>
<dbReference type="Gene3D" id="1.25.40.10">
    <property type="entry name" value="Tetratricopeptide repeat domain"/>
    <property type="match status" value="1"/>
</dbReference>
<dbReference type="Pfam" id="PF00211">
    <property type="entry name" value="Guanylate_cyc"/>
    <property type="match status" value="1"/>
</dbReference>
<feature type="non-terminal residue" evidence="3">
    <location>
        <position position="459"/>
    </location>
</feature>
<dbReference type="InterPro" id="IPR050697">
    <property type="entry name" value="Adenylyl/Guanylyl_Cyclase_3/4"/>
</dbReference>
<accession>A0A7V8NMV7</accession>
<evidence type="ECO:0000256" key="1">
    <source>
        <dbReference type="PROSITE-ProRule" id="PRU00339"/>
    </source>
</evidence>
<dbReference type="Proteomes" id="UP000567293">
    <property type="component" value="Unassembled WGS sequence"/>
</dbReference>
<feature type="repeat" description="TPR" evidence="1">
    <location>
        <begin position="414"/>
        <end position="447"/>
    </location>
</feature>
<dbReference type="GO" id="GO:0006171">
    <property type="term" value="P:cAMP biosynthetic process"/>
    <property type="evidence" value="ECO:0007669"/>
    <property type="project" value="TreeGrafter"/>
</dbReference>
<dbReference type="InterPro" id="IPR001054">
    <property type="entry name" value="A/G_cyclase"/>
</dbReference>
<dbReference type="Gene3D" id="3.30.70.1230">
    <property type="entry name" value="Nucleotide cyclase"/>
    <property type="match status" value="1"/>
</dbReference>